<dbReference type="InterPro" id="IPR050738">
    <property type="entry name" value="Sulfatase"/>
</dbReference>
<dbReference type="SUPFAM" id="SSF53649">
    <property type="entry name" value="Alkaline phosphatase-like"/>
    <property type="match status" value="1"/>
</dbReference>
<dbReference type="GO" id="GO:0004065">
    <property type="term" value="F:arylsulfatase activity"/>
    <property type="evidence" value="ECO:0007669"/>
    <property type="project" value="TreeGrafter"/>
</dbReference>
<feature type="domain" description="Sulfatase N-terminal" evidence="2">
    <location>
        <begin position="3"/>
        <end position="267"/>
    </location>
</feature>
<accession>A0A381U8F9</accession>
<evidence type="ECO:0000313" key="3">
    <source>
        <dbReference type="EMBL" id="SVA24429.1"/>
    </source>
</evidence>
<reference evidence="3" key="1">
    <citation type="submission" date="2018-05" db="EMBL/GenBank/DDBJ databases">
        <authorList>
            <person name="Lanie J.A."/>
            <person name="Ng W.-L."/>
            <person name="Kazmierczak K.M."/>
            <person name="Andrzejewski T.M."/>
            <person name="Davidsen T.M."/>
            <person name="Wayne K.J."/>
            <person name="Tettelin H."/>
            <person name="Glass J.I."/>
            <person name="Rusch D."/>
            <person name="Podicherti R."/>
            <person name="Tsui H.-C.T."/>
            <person name="Winkler M.E."/>
        </authorList>
    </citation>
    <scope>NUCLEOTIDE SEQUENCE</scope>
</reference>
<dbReference type="Gene3D" id="3.30.1120.10">
    <property type="match status" value="1"/>
</dbReference>
<dbReference type="InterPro" id="IPR000917">
    <property type="entry name" value="Sulfatase_N"/>
</dbReference>
<evidence type="ECO:0000259" key="2">
    <source>
        <dbReference type="Pfam" id="PF00884"/>
    </source>
</evidence>
<dbReference type="EMBL" id="UINC01005929">
    <property type="protein sequence ID" value="SVA24429.1"/>
    <property type="molecule type" value="Genomic_DNA"/>
</dbReference>
<sequence length="373" mass="43395">MKPNVIFILLDGARWDRLNESKEFQDVCKKGTILNNVSTAMPYTIGSINVTFSGLFGKENGIDAYHKMLRLKKSIKNLPEIFQSQGYFTACDILTKNIIPNRGFNIHQTHNEFKDDLTKRHPNFVKQCLKESNGKPLFLFLYFSKLHTVTVSDVLKKYEWDEKKFYDNKDKNLSRYDDAFKEVGKYTKLITDELEKLNLKENTILVFFSDHGTGIGERFGERNYGSFTYEETIRTFFLFIASGIQKNRASNTLRATVDIFPTILDLAEFELEFDRPGESFSKYLLKDEAELKESLYTFSETGAVHGPWPSPEESNVFCIKSSTHKLMYLKTPNEWLFFDLQNDPYETSNIFTGNSEIEKKMKEKLIGWINRED</sequence>
<protein>
    <recommendedName>
        <fullName evidence="2">Sulfatase N-terminal domain-containing protein</fullName>
    </recommendedName>
</protein>
<dbReference type="PANTHER" id="PTHR42693:SF33">
    <property type="entry name" value="ARYLSULFATASE"/>
    <property type="match status" value="1"/>
</dbReference>
<evidence type="ECO:0000256" key="1">
    <source>
        <dbReference type="ARBA" id="ARBA00008779"/>
    </source>
</evidence>
<dbReference type="InterPro" id="IPR017850">
    <property type="entry name" value="Alkaline_phosphatase_core_sf"/>
</dbReference>
<organism evidence="3">
    <name type="scientific">marine metagenome</name>
    <dbReference type="NCBI Taxonomy" id="408172"/>
    <lineage>
        <taxon>unclassified sequences</taxon>
        <taxon>metagenomes</taxon>
        <taxon>ecological metagenomes</taxon>
    </lineage>
</organism>
<dbReference type="Pfam" id="PF00884">
    <property type="entry name" value="Sulfatase"/>
    <property type="match status" value="1"/>
</dbReference>
<dbReference type="Gene3D" id="3.40.720.10">
    <property type="entry name" value="Alkaline Phosphatase, subunit A"/>
    <property type="match status" value="1"/>
</dbReference>
<gene>
    <name evidence="3" type="ORF">METZ01_LOCUS77283</name>
</gene>
<dbReference type="PANTHER" id="PTHR42693">
    <property type="entry name" value="ARYLSULFATASE FAMILY MEMBER"/>
    <property type="match status" value="1"/>
</dbReference>
<name>A0A381U8F9_9ZZZZ</name>
<proteinExistence type="inferred from homology"/>
<dbReference type="AlphaFoldDB" id="A0A381U8F9"/>
<comment type="similarity">
    <text evidence="1">Belongs to the sulfatase family.</text>
</comment>